<evidence type="ECO:0000313" key="2">
    <source>
        <dbReference type="Proteomes" id="UP000234323"/>
    </source>
</evidence>
<dbReference type="EMBL" id="LLXI01002947">
    <property type="protein sequence ID" value="PKY58303.1"/>
    <property type="molecule type" value="Genomic_DNA"/>
</dbReference>
<sequence>MDKNMHKHSIFDVYSSEEEEISDVNKLQEDFESESTLSSSNWESAEKQVEIYSKEVGFGVVKRRLEKNNHGEVIRCTFECQNSGEYCVKKRADIEETRERDSVKIKCS</sequence>
<dbReference type="Proteomes" id="UP000234323">
    <property type="component" value="Unassembled WGS sequence"/>
</dbReference>
<dbReference type="AlphaFoldDB" id="A0A2I1HHE5"/>
<protein>
    <recommendedName>
        <fullName evidence="3">FAR1 domain-containing protein</fullName>
    </recommendedName>
</protein>
<evidence type="ECO:0008006" key="3">
    <source>
        <dbReference type="Google" id="ProtNLM"/>
    </source>
</evidence>
<comment type="caution">
    <text evidence="1">The sequence shown here is derived from an EMBL/GenBank/DDBJ whole genome shotgun (WGS) entry which is preliminary data.</text>
</comment>
<evidence type="ECO:0000313" key="1">
    <source>
        <dbReference type="EMBL" id="PKY58303.1"/>
    </source>
</evidence>
<keyword evidence="2" id="KW-1185">Reference proteome</keyword>
<name>A0A2I1HHE5_9GLOM</name>
<accession>A0A2I1HHE5</accession>
<organism evidence="1 2">
    <name type="scientific">Rhizophagus irregularis</name>
    <dbReference type="NCBI Taxonomy" id="588596"/>
    <lineage>
        <taxon>Eukaryota</taxon>
        <taxon>Fungi</taxon>
        <taxon>Fungi incertae sedis</taxon>
        <taxon>Mucoromycota</taxon>
        <taxon>Glomeromycotina</taxon>
        <taxon>Glomeromycetes</taxon>
        <taxon>Glomerales</taxon>
        <taxon>Glomeraceae</taxon>
        <taxon>Rhizophagus</taxon>
    </lineage>
</organism>
<proteinExistence type="predicted"/>
<reference evidence="1 2" key="1">
    <citation type="submission" date="2015-10" db="EMBL/GenBank/DDBJ databases">
        <title>Genome analyses suggest a sexual origin of heterokaryosis in a supposedly ancient asexual fungus.</title>
        <authorList>
            <person name="Ropars J."/>
            <person name="Sedzielewska K."/>
            <person name="Noel J."/>
            <person name="Charron P."/>
            <person name="Farinelli L."/>
            <person name="Marton T."/>
            <person name="Kruger M."/>
            <person name="Pelin A."/>
            <person name="Brachmann A."/>
            <person name="Corradi N."/>
        </authorList>
    </citation>
    <scope>NUCLEOTIDE SEQUENCE [LARGE SCALE GENOMIC DNA]</scope>
    <source>
        <strain evidence="1 2">A4</strain>
    </source>
</reference>
<gene>
    <name evidence="1" type="ORF">RhiirA4_429612</name>
</gene>